<organism evidence="2 3">
    <name type="scientific">Eumeta variegata</name>
    <name type="common">Bagworm moth</name>
    <name type="synonym">Eumeta japonica</name>
    <dbReference type="NCBI Taxonomy" id="151549"/>
    <lineage>
        <taxon>Eukaryota</taxon>
        <taxon>Metazoa</taxon>
        <taxon>Ecdysozoa</taxon>
        <taxon>Arthropoda</taxon>
        <taxon>Hexapoda</taxon>
        <taxon>Insecta</taxon>
        <taxon>Pterygota</taxon>
        <taxon>Neoptera</taxon>
        <taxon>Endopterygota</taxon>
        <taxon>Lepidoptera</taxon>
        <taxon>Glossata</taxon>
        <taxon>Ditrysia</taxon>
        <taxon>Tineoidea</taxon>
        <taxon>Psychidae</taxon>
        <taxon>Oiketicinae</taxon>
        <taxon>Eumeta</taxon>
    </lineage>
</organism>
<dbReference type="Gene3D" id="3.60.10.10">
    <property type="entry name" value="Endonuclease/exonuclease/phosphatase"/>
    <property type="match status" value="1"/>
</dbReference>
<dbReference type="PANTHER" id="PTHR33273:SF4">
    <property type="entry name" value="ENDONUCLEASE_EXONUCLEASE_PHOSPHATASE DOMAIN-CONTAINING PROTEIN"/>
    <property type="match status" value="1"/>
</dbReference>
<keyword evidence="1" id="KW-0175">Coiled coil</keyword>
<comment type="caution">
    <text evidence="2">The sequence shown here is derived from an EMBL/GenBank/DDBJ whole genome shotgun (WGS) entry which is preliminary data.</text>
</comment>
<dbReference type="PANTHER" id="PTHR33273">
    <property type="entry name" value="DOMAIN-CONTAINING PROTEIN, PUTATIVE-RELATED"/>
    <property type="match status" value="1"/>
</dbReference>
<protein>
    <recommendedName>
        <fullName evidence="4">Endonuclease/exonuclease/phosphatase domain-containing protein</fullName>
    </recommendedName>
</protein>
<name>A0A4C1YH81_EUMVA</name>
<dbReference type="SUPFAM" id="SSF56219">
    <property type="entry name" value="DNase I-like"/>
    <property type="match status" value="1"/>
</dbReference>
<dbReference type="EMBL" id="BGZK01001187">
    <property type="protein sequence ID" value="GBP73797.1"/>
    <property type="molecule type" value="Genomic_DNA"/>
</dbReference>
<gene>
    <name evidence="2" type="ORF">EVAR_54849_1</name>
</gene>
<evidence type="ECO:0000313" key="2">
    <source>
        <dbReference type="EMBL" id="GBP73797.1"/>
    </source>
</evidence>
<feature type="coiled-coil region" evidence="1">
    <location>
        <begin position="1"/>
        <end position="28"/>
    </location>
</feature>
<dbReference type="Proteomes" id="UP000299102">
    <property type="component" value="Unassembled WGS sequence"/>
</dbReference>
<dbReference type="OrthoDB" id="415822at2759"/>
<reference evidence="2 3" key="1">
    <citation type="journal article" date="2019" name="Commun. Biol.">
        <title>The bagworm genome reveals a unique fibroin gene that provides high tensile strength.</title>
        <authorList>
            <person name="Kono N."/>
            <person name="Nakamura H."/>
            <person name="Ohtoshi R."/>
            <person name="Tomita M."/>
            <person name="Numata K."/>
            <person name="Arakawa K."/>
        </authorList>
    </citation>
    <scope>NUCLEOTIDE SEQUENCE [LARGE SCALE GENOMIC DNA]</scope>
</reference>
<sequence length="134" mass="15170">MRKLQLNINHYEAEYDLLTQTVRALKLDLVFIAEPYKNLNGQSCETDSTIKAVIWSCSKVPFQSAVNNGSSSLLAATLYGIRFYSYYAPPSFSIVEFTNFLDQLIEDAKQYYPVAIASDFNCWAVDWGSKQTNA</sequence>
<dbReference type="AlphaFoldDB" id="A0A4C1YH81"/>
<evidence type="ECO:0000256" key="1">
    <source>
        <dbReference type="SAM" id="Coils"/>
    </source>
</evidence>
<accession>A0A4C1YH81</accession>
<evidence type="ECO:0008006" key="4">
    <source>
        <dbReference type="Google" id="ProtNLM"/>
    </source>
</evidence>
<keyword evidence="3" id="KW-1185">Reference proteome</keyword>
<evidence type="ECO:0000313" key="3">
    <source>
        <dbReference type="Proteomes" id="UP000299102"/>
    </source>
</evidence>
<dbReference type="InterPro" id="IPR036691">
    <property type="entry name" value="Endo/exonu/phosph_ase_sf"/>
</dbReference>
<proteinExistence type="predicted"/>